<dbReference type="Gene3D" id="3.30.70.100">
    <property type="match status" value="1"/>
</dbReference>
<keyword evidence="1" id="KW-0812">Transmembrane</keyword>
<dbReference type="STRING" id="1526.SAMN02910262_00236"/>
<name>A0A1I0DEG7_9FIRM</name>
<dbReference type="RefSeq" id="WP_083378788.1">
    <property type="nucleotide sequence ID" value="NZ_FOIL01000012.1"/>
</dbReference>
<sequence>MISLNIPINQTDAVVLTVLGVMFLLGVRVLVSFFRDPAKKRQLPAENEGNGTEILDDQSEEPVKGRIILTIDGMMCGMCELHMKDAVRKAIPGVSGVEASHVSGEVSFVLRDPESVCEVSSKLHREIDPLGYRILEMGRKKIS</sequence>
<evidence type="ECO:0000256" key="1">
    <source>
        <dbReference type="SAM" id="Phobius"/>
    </source>
</evidence>
<dbReference type="Proteomes" id="UP000199820">
    <property type="component" value="Unassembled WGS sequence"/>
</dbReference>
<keyword evidence="1" id="KW-1133">Transmembrane helix</keyword>
<dbReference type="AlphaFoldDB" id="A0A1I0DEG7"/>
<dbReference type="InterPro" id="IPR006121">
    <property type="entry name" value="HMA_dom"/>
</dbReference>
<keyword evidence="3" id="KW-1185">Reference proteome</keyword>
<dbReference type="OrthoDB" id="9813965at2"/>
<dbReference type="CDD" id="cd00371">
    <property type="entry name" value="HMA"/>
    <property type="match status" value="1"/>
</dbReference>
<dbReference type="InterPro" id="IPR036163">
    <property type="entry name" value="HMA_dom_sf"/>
</dbReference>
<keyword evidence="1" id="KW-0472">Membrane</keyword>
<accession>A0A1I0DEG7</accession>
<protein>
    <submittedName>
        <fullName evidence="2">Copper chaperone CopZ</fullName>
    </submittedName>
</protein>
<evidence type="ECO:0000313" key="2">
    <source>
        <dbReference type="EMBL" id="SET30758.1"/>
    </source>
</evidence>
<reference evidence="2 3" key="1">
    <citation type="submission" date="2016-10" db="EMBL/GenBank/DDBJ databases">
        <authorList>
            <person name="de Groot N.N."/>
        </authorList>
    </citation>
    <scope>NUCLEOTIDE SEQUENCE [LARGE SCALE GENOMIC DNA]</scope>
    <source>
        <strain evidence="2 3">KH1P1</strain>
    </source>
</reference>
<dbReference type="SUPFAM" id="SSF55008">
    <property type="entry name" value="HMA, heavy metal-associated domain"/>
    <property type="match status" value="1"/>
</dbReference>
<gene>
    <name evidence="2" type="ORF">SAMN04487771_10123</name>
</gene>
<proteinExistence type="predicted"/>
<evidence type="ECO:0000313" key="3">
    <source>
        <dbReference type="Proteomes" id="UP000199820"/>
    </source>
</evidence>
<organism evidence="2 3">
    <name type="scientific">[Clostridium] aminophilum</name>
    <dbReference type="NCBI Taxonomy" id="1526"/>
    <lineage>
        <taxon>Bacteria</taxon>
        <taxon>Bacillati</taxon>
        <taxon>Bacillota</taxon>
        <taxon>Clostridia</taxon>
        <taxon>Lachnospirales</taxon>
        <taxon>Lachnospiraceae</taxon>
    </lineage>
</organism>
<dbReference type="EMBL" id="FOIL01000012">
    <property type="protein sequence ID" value="SET30758.1"/>
    <property type="molecule type" value="Genomic_DNA"/>
</dbReference>
<feature type="transmembrane region" description="Helical" evidence="1">
    <location>
        <begin position="13"/>
        <end position="34"/>
    </location>
</feature>
<dbReference type="GO" id="GO:0046872">
    <property type="term" value="F:metal ion binding"/>
    <property type="evidence" value="ECO:0007669"/>
    <property type="project" value="InterPro"/>
</dbReference>